<protein>
    <submittedName>
        <fullName evidence="2">Uncharacterized protein</fullName>
    </submittedName>
</protein>
<feature type="compositionally biased region" description="Pro residues" evidence="1">
    <location>
        <begin position="156"/>
        <end position="176"/>
    </location>
</feature>
<feature type="compositionally biased region" description="Polar residues" evidence="1">
    <location>
        <begin position="884"/>
        <end position="897"/>
    </location>
</feature>
<comment type="caution">
    <text evidence="2">The sequence shown here is derived from an EMBL/GenBank/DDBJ whole genome shotgun (WGS) entry which is preliminary data.</text>
</comment>
<feature type="region of interest" description="Disordered" evidence="1">
    <location>
        <begin position="620"/>
        <end position="657"/>
    </location>
</feature>
<feature type="region of interest" description="Disordered" evidence="1">
    <location>
        <begin position="884"/>
        <end position="927"/>
    </location>
</feature>
<dbReference type="EMBL" id="JACGCI010000041">
    <property type="protein sequence ID" value="KAF6753016.1"/>
    <property type="molecule type" value="Genomic_DNA"/>
</dbReference>
<feature type="compositionally biased region" description="Polar residues" evidence="1">
    <location>
        <begin position="244"/>
        <end position="256"/>
    </location>
</feature>
<keyword evidence="3" id="KW-1185">Reference proteome</keyword>
<feature type="compositionally biased region" description="Polar residues" evidence="1">
    <location>
        <begin position="1"/>
        <end position="10"/>
    </location>
</feature>
<reference evidence="2 3" key="1">
    <citation type="submission" date="2020-07" db="EMBL/GenBank/DDBJ databases">
        <title>Comparative genomics of pyrophilous fungi reveals a link between fire events and developmental genes.</title>
        <authorList>
            <consortium name="DOE Joint Genome Institute"/>
            <person name="Steindorff A.S."/>
            <person name="Carver A."/>
            <person name="Calhoun S."/>
            <person name="Stillman K."/>
            <person name="Liu H."/>
            <person name="Lipzen A."/>
            <person name="Pangilinan J."/>
            <person name="Labutti K."/>
            <person name="Bruns T.D."/>
            <person name="Grigoriev I.V."/>
        </authorList>
    </citation>
    <scope>NUCLEOTIDE SEQUENCE [LARGE SCALE GENOMIC DNA]</scope>
    <source>
        <strain evidence="2 3">CBS 144469</strain>
    </source>
</reference>
<feature type="compositionally biased region" description="Low complexity" evidence="1">
    <location>
        <begin position="390"/>
        <end position="404"/>
    </location>
</feature>
<organism evidence="2 3">
    <name type="scientific">Ephemerocybe angulata</name>
    <dbReference type="NCBI Taxonomy" id="980116"/>
    <lineage>
        <taxon>Eukaryota</taxon>
        <taxon>Fungi</taxon>
        <taxon>Dikarya</taxon>
        <taxon>Basidiomycota</taxon>
        <taxon>Agaricomycotina</taxon>
        <taxon>Agaricomycetes</taxon>
        <taxon>Agaricomycetidae</taxon>
        <taxon>Agaricales</taxon>
        <taxon>Agaricineae</taxon>
        <taxon>Psathyrellaceae</taxon>
        <taxon>Ephemerocybe</taxon>
    </lineage>
</organism>
<dbReference type="Proteomes" id="UP000521943">
    <property type="component" value="Unassembled WGS sequence"/>
</dbReference>
<evidence type="ECO:0000256" key="1">
    <source>
        <dbReference type="SAM" id="MobiDB-lite"/>
    </source>
</evidence>
<feature type="compositionally biased region" description="Basic and acidic residues" evidence="1">
    <location>
        <begin position="270"/>
        <end position="282"/>
    </location>
</feature>
<feature type="compositionally biased region" description="Polar residues" evidence="1">
    <location>
        <begin position="1109"/>
        <end position="1123"/>
    </location>
</feature>
<feature type="compositionally biased region" description="Polar residues" evidence="1">
    <location>
        <begin position="375"/>
        <end position="389"/>
    </location>
</feature>
<gene>
    <name evidence="2" type="ORF">DFP72DRAFT_849407</name>
</gene>
<proteinExistence type="predicted"/>
<evidence type="ECO:0000313" key="3">
    <source>
        <dbReference type="Proteomes" id="UP000521943"/>
    </source>
</evidence>
<feature type="region of interest" description="Disordered" evidence="1">
    <location>
        <begin position="948"/>
        <end position="983"/>
    </location>
</feature>
<feature type="compositionally biased region" description="Acidic residues" evidence="1">
    <location>
        <begin position="405"/>
        <end position="414"/>
    </location>
</feature>
<feature type="compositionally biased region" description="Low complexity" evidence="1">
    <location>
        <begin position="1054"/>
        <end position="1064"/>
    </location>
</feature>
<feature type="compositionally biased region" description="Pro residues" evidence="1">
    <location>
        <begin position="120"/>
        <end position="130"/>
    </location>
</feature>
<dbReference type="AlphaFoldDB" id="A0A8H6HWD7"/>
<evidence type="ECO:0000313" key="2">
    <source>
        <dbReference type="EMBL" id="KAF6753016.1"/>
    </source>
</evidence>
<feature type="compositionally biased region" description="Basic and acidic residues" evidence="1">
    <location>
        <begin position="415"/>
        <end position="433"/>
    </location>
</feature>
<sequence length="1131" mass="122757">MAKNRFTSESLLIDDGDGGGTEPQSRALPIARAAESRVWGPLICTSDSALQGLCRRLSLVRRRCTNLISLHTVQPKQMGLPMSPSYSHTLSGALPDDEDDGDICPVCDGECTCNTTKLPLRPPTPAPPSAAPKGPGPLSMEELSRQYNGATSPSTPSLPPSRPPQPKKQQPPPPSYPSLKIKLAIPPNLLAKRQAAPESSGSSSSHRKSKNPDEMTFADARAGENFAYIGPSSGGGATPTPSSYRHQPSTSAQPSTAPRKRGRPRKIIPHARDLSPDSRRDSTSPVHHKRPNPKTNIIGRQRQIYAQKYAKTLKARAPPPPPAPKALKKKKAPPPKRRRRIDSDSSLSELSDDDDFGGHSRAYDPDSEGDAESIQFPTFVSASALSSMESGADGNSSDSSLSDFTSDDSLEKEEEAFMRAELGDKSRRNEWVIRNRRKSAGLSEAEIEMDTDATEDEDDEEEAPAPMSVHAEVEAVGHDEDDGNETDGRPSTKGLVTGWSDGSDEESSFDADVFFANLSSDSDRDTSDDEAKESGGRLMEDDDETSSDVSTEAELMHMREELENLPLELAESWDGQLMFTNGTLGGQAIIDIDFEVNASQFVADTDTACCKNGQCGSPHHDHEMEHAGEDSDIEMSDVDDGGYEEDAGEGDGDTTDEELVGEDELPNERAMRLFNFPLSVSAINPLSTVSPAVTPGPKRPGPRMFNSSNRLDSPSPADILAGKMGWDSADEMDELFDSEQRGRRLIRGDGCTSEGDSIRLLGPRKGVFTPAQETRQVVIDDSHKEIPSPHPRFNRRRGRRFNTVEALLRKHLAAIARHPPSFVPAATVVPDSSPLKLLPSVEISASALNTSGLLTPGGQGHEGDHSLATPIDLDDVFESFFFNNPDASEASGSTSNAPPGGNGDSIGDAPPDSATTADESDSNRNERHLHRWDVISVGAFRQTRENVGAGGLLDSSPGPAGWAGDHHHHHHRRTPASSADYGNVLKASPLSTMLWPSSDKGKKVARRNTLAGGATSALANSPLIMPRGDDGDRTPTKHMQLQQNHHQLNHQRQQHQQQEQQQQNYAPKTRKELRKERKEKKRKGYAHSPHGNHHPAHQYHSHHHHPNAKSRSSGSSQRTNFFLSSVPPLNI</sequence>
<feature type="region of interest" description="Disordered" evidence="1">
    <location>
        <begin position="1"/>
        <end position="25"/>
    </location>
</feature>
<feature type="region of interest" description="Disordered" evidence="1">
    <location>
        <begin position="691"/>
        <end position="715"/>
    </location>
</feature>
<feature type="compositionally biased region" description="Basic residues" evidence="1">
    <location>
        <begin position="258"/>
        <end position="269"/>
    </location>
</feature>
<feature type="compositionally biased region" description="Basic residues" evidence="1">
    <location>
        <begin position="326"/>
        <end position="340"/>
    </location>
</feature>
<name>A0A8H6HWD7_9AGAR</name>
<feature type="compositionally biased region" description="Basic residues" evidence="1">
    <location>
        <begin position="1077"/>
        <end position="1108"/>
    </location>
</feature>
<feature type="compositionally biased region" description="Basic and acidic residues" evidence="1">
    <location>
        <begin position="620"/>
        <end position="629"/>
    </location>
</feature>
<accession>A0A8H6HWD7</accession>
<feature type="region of interest" description="Disordered" evidence="1">
    <location>
        <begin position="115"/>
        <end position="547"/>
    </location>
</feature>
<feature type="compositionally biased region" description="Acidic residues" evidence="1">
    <location>
        <begin position="445"/>
        <end position="463"/>
    </location>
</feature>
<dbReference type="OrthoDB" id="3259498at2759"/>
<feature type="region of interest" description="Disordered" evidence="1">
    <location>
        <begin position="1004"/>
        <end position="1131"/>
    </location>
</feature>
<feature type="compositionally biased region" description="Acidic residues" evidence="1">
    <location>
        <begin position="630"/>
        <end position="657"/>
    </location>
</feature>